<protein>
    <recommendedName>
        <fullName evidence="4">Outer membrane protein beta-barrel domain-containing protein</fullName>
    </recommendedName>
</protein>
<accession>A0A9D2UH14</accession>
<sequence length="224" mass="24787">MKKSFLLACLALCGITTVHAQSDNQATVPQPSAYVVEQRNLPDLHMGYSERGYRGFVELGGVVGMETPYGKGDKVFAMSTTHGWNFSPYFFLGAGVGFQRHLGEEQDLFFFPVFADIRMNVLDTRISPYVGLKTGYSLGKNTGFFCSPSIGLNLGVTKGFGFDIALGYNLQSAEIYSFNGDDFTLAHSKNINENHKHYEDIQNGKYTLVRDLLGGLTLKIGIYF</sequence>
<gene>
    <name evidence="2" type="ORF">IAA93_01330</name>
</gene>
<evidence type="ECO:0008006" key="4">
    <source>
        <dbReference type="Google" id="ProtNLM"/>
    </source>
</evidence>
<comment type="caution">
    <text evidence="2">The sequence shown here is derived from an EMBL/GenBank/DDBJ whole genome shotgun (WGS) entry which is preliminary data.</text>
</comment>
<feature type="chain" id="PRO_5038404161" description="Outer membrane protein beta-barrel domain-containing protein" evidence="1">
    <location>
        <begin position="21"/>
        <end position="224"/>
    </location>
</feature>
<dbReference type="Proteomes" id="UP000787625">
    <property type="component" value="Unassembled WGS sequence"/>
</dbReference>
<evidence type="ECO:0000256" key="1">
    <source>
        <dbReference type="SAM" id="SignalP"/>
    </source>
</evidence>
<feature type="signal peptide" evidence="1">
    <location>
        <begin position="1"/>
        <end position="20"/>
    </location>
</feature>
<keyword evidence="1" id="KW-0732">Signal</keyword>
<name>A0A9D2UH14_9BACT</name>
<organism evidence="2 3">
    <name type="scientific">Candidatus Avibacteroides avistercoris</name>
    <dbReference type="NCBI Taxonomy" id="2840690"/>
    <lineage>
        <taxon>Bacteria</taxon>
        <taxon>Pseudomonadati</taxon>
        <taxon>Bacteroidota</taxon>
        <taxon>Bacteroidia</taxon>
        <taxon>Bacteroidales</taxon>
        <taxon>Bacteroidaceae</taxon>
        <taxon>Bacteroidaceae incertae sedis</taxon>
        <taxon>Candidatus Avibacteroides</taxon>
    </lineage>
</organism>
<reference evidence="2" key="2">
    <citation type="submission" date="2021-04" db="EMBL/GenBank/DDBJ databases">
        <authorList>
            <person name="Gilroy R."/>
        </authorList>
    </citation>
    <scope>NUCLEOTIDE SEQUENCE</scope>
    <source>
        <strain evidence="2">MalCec1-1739</strain>
    </source>
</reference>
<evidence type="ECO:0000313" key="3">
    <source>
        <dbReference type="Proteomes" id="UP000787625"/>
    </source>
</evidence>
<evidence type="ECO:0000313" key="2">
    <source>
        <dbReference type="EMBL" id="HJD52360.1"/>
    </source>
</evidence>
<proteinExistence type="predicted"/>
<reference evidence="2" key="1">
    <citation type="journal article" date="2021" name="PeerJ">
        <title>Extensive microbial diversity within the chicken gut microbiome revealed by metagenomics and culture.</title>
        <authorList>
            <person name="Gilroy R."/>
            <person name="Ravi A."/>
            <person name="Getino M."/>
            <person name="Pursley I."/>
            <person name="Horton D.L."/>
            <person name="Alikhan N.F."/>
            <person name="Baker D."/>
            <person name="Gharbi K."/>
            <person name="Hall N."/>
            <person name="Watson M."/>
            <person name="Adriaenssens E.M."/>
            <person name="Foster-Nyarko E."/>
            <person name="Jarju S."/>
            <person name="Secka A."/>
            <person name="Antonio M."/>
            <person name="Oren A."/>
            <person name="Chaudhuri R.R."/>
            <person name="La Ragione R."/>
            <person name="Hildebrand F."/>
            <person name="Pallen M.J."/>
        </authorList>
    </citation>
    <scope>NUCLEOTIDE SEQUENCE</scope>
    <source>
        <strain evidence="2">MalCec1-1739</strain>
    </source>
</reference>
<dbReference type="AlphaFoldDB" id="A0A9D2UH14"/>
<dbReference type="EMBL" id="DWUP01000026">
    <property type="protein sequence ID" value="HJD52360.1"/>
    <property type="molecule type" value="Genomic_DNA"/>
</dbReference>